<accession>A0AAV6ZB67</accession>
<dbReference type="InterPro" id="IPR001611">
    <property type="entry name" value="Leu-rich_rpt"/>
</dbReference>
<evidence type="ECO:0000256" key="2">
    <source>
        <dbReference type="ARBA" id="ARBA00022490"/>
    </source>
</evidence>
<feature type="region of interest" description="Disordered" evidence="5">
    <location>
        <begin position="51"/>
        <end position="73"/>
    </location>
</feature>
<evidence type="ECO:0000313" key="7">
    <source>
        <dbReference type="Proteomes" id="UP000824782"/>
    </source>
</evidence>
<gene>
    <name evidence="6" type="ORF">GDO81_019399</name>
</gene>
<keyword evidence="4" id="KW-0677">Repeat</keyword>
<keyword evidence="7" id="KW-1185">Reference proteome</keyword>
<name>A0AAV6ZB67_ENGPU</name>
<dbReference type="GO" id="GO:0005737">
    <property type="term" value="C:cytoplasm"/>
    <property type="evidence" value="ECO:0007669"/>
    <property type="project" value="UniProtKB-SubCell"/>
</dbReference>
<dbReference type="InterPro" id="IPR032675">
    <property type="entry name" value="LRR_dom_sf"/>
</dbReference>
<dbReference type="PROSITE" id="PS51450">
    <property type="entry name" value="LRR"/>
    <property type="match status" value="1"/>
</dbReference>
<sequence>MAGAAPLYVTNYFPARSLRASNGGAGHWRVARRSAQDTRFRTVVCSASSEQKKMSDTGEVTQRSRSCRSRKTENREERVLDTSFLMRTHHVRRPTDLCAADLSDRGLTAVSEDSGLLRSSGRKGNSNPFPVLAYINASENLLYLEAFRTFSALRELDLSMNGIHRITVIPGEFPHLEVLDLSYNSLSPGDVLHLGVLPRLRVLYLTGNRLTHLPPDLSAPPRKDAEIQMFPNLEVLMLDDNLLSLPSVFMSLAGLQR</sequence>
<comment type="caution">
    <text evidence="6">The sequence shown here is derived from an EMBL/GenBank/DDBJ whole genome shotgun (WGS) entry which is preliminary data.</text>
</comment>
<reference evidence="6" key="1">
    <citation type="thesis" date="2020" institute="ProQuest LLC" country="789 East Eisenhower Parkway, Ann Arbor, MI, USA">
        <title>Comparative Genomics and Chromosome Evolution.</title>
        <authorList>
            <person name="Mudd A.B."/>
        </authorList>
    </citation>
    <scope>NUCLEOTIDE SEQUENCE</scope>
    <source>
        <strain evidence="6">237g6f4</strain>
        <tissue evidence="6">Blood</tissue>
    </source>
</reference>
<keyword evidence="3" id="KW-0433">Leucine-rich repeat</keyword>
<protein>
    <recommendedName>
        <fullName evidence="8">X-ray radiation resistance-associated protein 1</fullName>
    </recommendedName>
</protein>
<dbReference type="SMART" id="SM00369">
    <property type="entry name" value="LRR_TYP"/>
    <property type="match status" value="3"/>
</dbReference>
<keyword evidence="2" id="KW-0963">Cytoplasm</keyword>
<dbReference type="PANTHER" id="PTHR22710:SF2">
    <property type="entry name" value="X-RAY RADIATION RESISTANCE-ASSOCIATED PROTEIN 1"/>
    <property type="match status" value="1"/>
</dbReference>
<evidence type="ECO:0000313" key="6">
    <source>
        <dbReference type="EMBL" id="KAG8546251.1"/>
    </source>
</evidence>
<evidence type="ECO:0000256" key="3">
    <source>
        <dbReference type="ARBA" id="ARBA00022614"/>
    </source>
</evidence>
<dbReference type="AlphaFoldDB" id="A0AAV6ZB67"/>
<dbReference type="Gene3D" id="3.80.10.10">
    <property type="entry name" value="Ribonuclease Inhibitor"/>
    <property type="match status" value="1"/>
</dbReference>
<dbReference type="SUPFAM" id="SSF52058">
    <property type="entry name" value="L domain-like"/>
    <property type="match status" value="1"/>
</dbReference>
<dbReference type="PANTHER" id="PTHR22710">
    <property type="entry name" value="X-RAY RADIATION RESISTANCE ASSOCIATED PROTEIN 1 XRRA1"/>
    <property type="match status" value="1"/>
</dbReference>
<dbReference type="GO" id="GO:0005634">
    <property type="term" value="C:nucleus"/>
    <property type="evidence" value="ECO:0007669"/>
    <property type="project" value="TreeGrafter"/>
</dbReference>
<evidence type="ECO:0008006" key="8">
    <source>
        <dbReference type="Google" id="ProtNLM"/>
    </source>
</evidence>
<dbReference type="InterPro" id="IPR003591">
    <property type="entry name" value="Leu-rich_rpt_typical-subtyp"/>
</dbReference>
<evidence type="ECO:0000256" key="4">
    <source>
        <dbReference type="ARBA" id="ARBA00022737"/>
    </source>
</evidence>
<organism evidence="6 7">
    <name type="scientific">Engystomops pustulosus</name>
    <name type="common">Tungara frog</name>
    <name type="synonym">Physalaemus pustulosus</name>
    <dbReference type="NCBI Taxonomy" id="76066"/>
    <lineage>
        <taxon>Eukaryota</taxon>
        <taxon>Metazoa</taxon>
        <taxon>Chordata</taxon>
        <taxon>Craniata</taxon>
        <taxon>Vertebrata</taxon>
        <taxon>Euteleostomi</taxon>
        <taxon>Amphibia</taxon>
        <taxon>Batrachia</taxon>
        <taxon>Anura</taxon>
        <taxon>Neobatrachia</taxon>
        <taxon>Hyloidea</taxon>
        <taxon>Leptodactylidae</taxon>
        <taxon>Leiuperinae</taxon>
        <taxon>Engystomops</taxon>
    </lineage>
</organism>
<comment type="subcellular location">
    <subcellularLocation>
        <location evidence="1">Cytoplasm</location>
    </subcellularLocation>
</comment>
<evidence type="ECO:0000256" key="5">
    <source>
        <dbReference type="SAM" id="MobiDB-lite"/>
    </source>
</evidence>
<proteinExistence type="predicted"/>
<dbReference type="EMBL" id="WNYA01001171">
    <property type="protein sequence ID" value="KAG8546251.1"/>
    <property type="molecule type" value="Genomic_DNA"/>
</dbReference>
<evidence type="ECO:0000256" key="1">
    <source>
        <dbReference type="ARBA" id="ARBA00004496"/>
    </source>
</evidence>
<dbReference type="Proteomes" id="UP000824782">
    <property type="component" value="Unassembled WGS sequence"/>
</dbReference>
<dbReference type="Pfam" id="PF13855">
    <property type="entry name" value="LRR_8"/>
    <property type="match status" value="1"/>
</dbReference>